<comment type="caution">
    <text evidence="3">The sequence shown here is derived from an EMBL/GenBank/DDBJ whole genome shotgun (WGS) entry which is preliminary data.</text>
</comment>
<dbReference type="AlphaFoldDB" id="A0A9J6EBI1"/>
<keyword evidence="2" id="KW-1133">Transmembrane helix</keyword>
<feature type="compositionally biased region" description="Polar residues" evidence="1">
    <location>
        <begin position="115"/>
        <end position="129"/>
    </location>
</feature>
<evidence type="ECO:0000313" key="3">
    <source>
        <dbReference type="EMBL" id="KAH8031429.1"/>
    </source>
</evidence>
<organism evidence="3 4">
    <name type="scientific">Rhipicephalus microplus</name>
    <name type="common">Cattle tick</name>
    <name type="synonym">Boophilus microplus</name>
    <dbReference type="NCBI Taxonomy" id="6941"/>
    <lineage>
        <taxon>Eukaryota</taxon>
        <taxon>Metazoa</taxon>
        <taxon>Ecdysozoa</taxon>
        <taxon>Arthropoda</taxon>
        <taxon>Chelicerata</taxon>
        <taxon>Arachnida</taxon>
        <taxon>Acari</taxon>
        <taxon>Parasitiformes</taxon>
        <taxon>Ixodida</taxon>
        <taxon>Ixodoidea</taxon>
        <taxon>Ixodidae</taxon>
        <taxon>Rhipicephalinae</taxon>
        <taxon>Rhipicephalus</taxon>
        <taxon>Boophilus</taxon>
    </lineage>
</organism>
<protein>
    <recommendedName>
        <fullName evidence="5">Transmembrane protein</fullName>
    </recommendedName>
</protein>
<reference evidence="3" key="2">
    <citation type="submission" date="2021-09" db="EMBL/GenBank/DDBJ databases">
        <authorList>
            <person name="Jia N."/>
            <person name="Wang J."/>
            <person name="Shi W."/>
            <person name="Du L."/>
            <person name="Sun Y."/>
            <person name="Zhan W."/>
            <person name="Jiang J."/>
            <person name="Wang Q."/>
            <person name="Zhang B."/>
            <person name="Ji P."/>
            <person name="Sakyi L.B."/>
            <person name="Cui X."/>
            <person name="Yuan T."/>
            <person name="Jiang B."/>
            <person name="Yang W."/>
            <person name="Lam T.T.-Y."/>
            <person name="Chang Q."/>
            <person name="Ding S."/>
            <person name="Wang X."/>
            <person name="Zhu J."/>
            <person name="Ruan X."/>
            <person name="Zhao L."/>
            <person name="Wei J."/>
            <person name="Que T."/>
            <person name="Du C."/>
            <person name="Cheng J."/>
            <person name="Dai P."/>
            <person name="Han X."/>
            <person name="Huang E."/>
            <person name="Gao Y."/>
            <person name="Liu J."/>
            <person name="Shao H."/>
            <person name="Ye R."/>
            <person name="Li L."/>
            <person name="Wei W."/>
            <person name="Wang X."/>
            <person name="Wang C."/>
            <person name="Huo Q."/>
            <person name="Li W."/>
            <person name="Guo W."/>
            <person name="Chen H."/>
            <person name="Chen S."/>
            <person name="Zhou L."/>
            <person name="Zhou L."/>
            <person name="Ni X."/>
            <person name="Tian J."/>
            <person name="Zhou Y."/>
            <person name="Sheng Y."/>
            <person name="Liu T."/>
            <person name="Pan Y."/>
            <person name="Xia L."/>
            <person name="Li J."/>
            <person name="Zhao F."/>
            <person name="Cao W."/>
        </authorList>
    </citation>
    <scope>NUCLEOTIDE SEQUENCE</scope>
    <source>
        <strain evidence="3">Rmic-2018</strain>
        <tissue evidence="3">Larvae</tissue>
    </source>
</reference>
<dbReference type="Proteomes" id="UP000821866">
    <property type="component" value="Chromosome 3"/>
</dbReference>
<feature type="region of interest" description="Disordered" evidence="1">
    <location>
        <begin position="21"/>
        <end position="136"/>
    </location>
</feature>
<keyword evidence="2" id="KW-0472">Membrane</keyword>
<feature type="compositionally biased region" description="Low complexity" evidence="1">
    <location>
        <begin position="92"/>
        <end position="114"/>
    </location>
</feature>
<evidence type="ECO:0000256" key="2">
    <source>
        <dbReference type="SAM" id="Phobius"/>
    </source>
</evidence>
<sequence>MVVSRVLRRVPYVSASCVPYDEDDEKLPRALQTVVAARRDNKPADLQPVMGKAKKAKKGKAGSKGKKGEHGGKGKKGSKGSSPQKKSHSGSRKGSSSSSPHHTKSSEPTSPSKSAGGSTPSHTEASVTPSEGLFKPVHRPPLPELVLPADLDLSLPRRPSTIYFWDWGDVWFFPVSVMVLVIVVLGMIVMSRSIQYADFKALNEATPSGNATSVPLSHPTTAPSEITFEHTTRWINASRPHIMEQTDVPTAPALSSNDWVRTSAVTQPTSLTEGAPVGTEMPSATLSHAGNETENVATVSSGEVSTIPTWLNAPIVYPLNASNLSFLLDASTVVDDEELMLLNASIV</sequence>
<evidence type="ECO:0008006" key="5">
    <source>
        <dbReference type="Google" id="ProtNLM"/>
    </source>
</evidence>
<evidence type="ECO:0000313" key="4">
    <source>
        <dbReference type="Proteomes" id="UP000821866"/>
    </source>
</evidence>
<name>A0A9J6EBI1_RHIMP</name>
<keyword evidence="4" id="KW-1185">Reference proteome</keyword>
<accession>A0A9J6EBI1</accession>
<keyword evidence="2" id="KW-0812">Transmembrane</keyword>
<gene>
    <name evidence="3" type="ORF">HPB51_017201</name>
</gene>
<evidence type="ECO:0000256" key="1">
    <source>
        <dbReference type="SAM" id="MobiDB-lite"/>
    </source>
</evidence>
<reference evidence="3" key="1">
    <citation type="journal article" date="2020" name="Cell">
        <title>Large-Scale Comparative Analyses of Tick Genomes Elucidate Their Genetic Diversity and Vector Capacities.</title>
        <authorList>
            <consortium name="Tick Genome and Microbiome Consortium (TIGMIC)"/>
            <person name="Jia N."/>
            <person name="Wang J."/>
            <person name="Shi W."/>
            <person name="Du L."/>
            <person name="Sun Y."/>
            <person name="Zhan W."/>
            <person name="Jiang J.F."/>
            <person name="Wang Q."/>
            <person name="Zhang B."/>
            <person name="Ji P."/>
            <person name="Bell-Sakyi L."/>
            <person name="Cui X.M."/>
            <person name="Yuan T.T."/>
            <person name="Jiang B.G."/>
            <person name="Yang W.F."/>
            <person name="Lam T.T."/>
            <person name="Chang Q.C."/>
            <person name="Ding S.J."/>
            <person name="Wang X.J."/>
            <person name="Zhu J.G."/>
            <person name="Ruan X.D."/>
            <person name="Zhao L."/>
            <person name="Wei J.T."/>
            <person name="Ye R.Z."/>
            <person name="Que T.C."/>
            <person name="Du C.H."/>
            <person name="Zhou Y.H."/>
            <person name="Cheng J.X."/>
            <person name="Dai P.F."/>
            <person name="Guo W.B."/>
            <person name="Han X.H."/>
            <person name="Huang E.J."/>
            <person name="Li L.F."/>
            <person name="Wei W."/>
            <person name="Gao Y.C."/>
            <person name="Liu J.Z."/>
            <person name="Shao H.Z."/>
            <person name="Wang X."/>
            <person name="Wang C.C."/>
            <person name="Yang T.C."/>
            <person name="Huo Q.B."/>
            <person name="Li W."/>
            <person name="Chen H.Y."/>
            <person name="Chen S.E."/>
            <person name="Zhou L.G."/>
            <person name="Ni X.B."/>
            <person name="Tian J.H."/>
            <person name="Sheng Y."/>
            <person name="Liu T."/>
            <person name="Pan Y.S."/>
            <person name="Xia L.Y."/>
            <person name="Li J."/>
            <person name="Zhao F."/>
            <person name="Cao W.C."/>
        </authorList>
    </citation>
    <scope>NUCLEOTIDE SEQUENCE</scope>
    <source>
        <strain evidence="3">Rmic-2018</strain>
    </source>
</reference>
<proteinExistence type="predicted"/>
<feature type="compositionally biased region" description="Basic residues" evidence="1">
    <location>
        <begin position="52"/>
        <end position="65"/>
    </location>
</feature>
<dbReference type="EMBL" id="JABSTU010000005">
    <property type="protein sequence ID" value="KAH8031429.1"/>
    <property type="molecule type" value="Genomic_DNA"/>
</dbReference>
<feature type="transmembrane region" description="Helical" evidence="2">
    <location>
        <begin position="170"/>
        <end position="190"/>
    </location>
</feature>